<dbReference type="GO" id="GO:0009446">
    <property type="term" value="P:putrescine biosynthetic process"/>
    <property type="evidence" value="ECO:0007669"/>
    <property type="project" value="InterPro"/>
</dbReference>
<dbReference type="InterPro" id="IPR007466">
    <property type="entry name" value="Peptidyl-Arg-deiminase_porph"/>
</dbReference>
<evidence type="ECO:0000256" key="2">
    <source>
        <dbReference type="SAM" id="Coils"/>
    </source>
</evidence>
<name>A0A650EM91_9HELI</name>
<proteinExistence type="predicted"/>
<reference evidence="3" key="1">
    <citation type="journal article" date="2020" name="J. ISSAAS">
        <title>Lactobacilli and other gastrointestinal microbiota of Peromyscus leucopus, reservoir host for agents of Lyme disease and other zoonoses in North America.</title>
        <authorList>
            <person name="Milovic A."/>
            <person name="Bassam K."/>
            <person name="Shao H."/>
            <person name="Chatzistamou I."/>
            <person name="Tufts D.M."/>
            <person name="Diuk-Wasser M."/>
            <person name="Barbour A.G."/>
        </authorList>
    </citation>
    <scope>NUCLEOTIDE SEQUENCE</scope>
    <source>
        <strain evidence="3">LL4</strain>
    </source>
</reference>
<evidence type="ECO:0000256" key="1">
    <source>
        <dbReference type="ARBA" id="ARBA00022801"/>
    </source>
</evidence>
<dbReference type="Pfam" id="PF04371">
    <property type="entry name" value="PAD_porph"/>
    <property type="match status" value="1"/>
</dbReference>
<protein>
    <submittedName>
        <fullName evidence="3">Agmatine deiminase</fullName>
    </submittedName>
</protein>
<dbReference type="Gene3D" id="3.75.10.10">
    <property type="entry name" value="L-arginine/glycine Amidinotransferase, Chain A"/>
    <property type="match status" value="1"/>
</dbReference>
<dbReference type="EMBL" id="MN577569">
    <property type="protein sequence ID" value="QGT50411.1"/>
    <property type="molecule type" value="Genomic_DNA"/>
</dbReference>
<feature type="coiled-coil region" evidence="2">
    <location>
        <begin position="233"/>
        <end position="260"/>
    </location>
</feature>
<sequence>MRHLKAEWEEQKAILMAFPHQNSDWSEHLEDARECFCEIIKNILSFESVLLCVDTRDKEGWEILHSRFVQEIINKHLILASIPTNDTWARDFGGITIEEDQQLKILDFGFNGWGLKYPANFDNQITQNLASLAKEIPEIATIITSDKILKVDMVLEGGSIDSNGAGVLLTNTQCLLESNRNPHLTQEQIHHKLKSLFGVREILWLHYGFLAGDDTDSHIDTLARFIAPDKIAYMKCEDSHDEHFKELQQMEKELQSLRQSNGKPYELIALPFPQAIYDENQERLPASYVNFLFVNGGLLVPTYNDANDARVLETLRAALPNHRVVGIDCRTLILWHGSLHCITMQMY</sequence>
<dbReference type="AlphaFoldDB" id="A0A650EM91"/>
<gene>
    <name evidence="3" type="ORF">Helico5904_0830</name>
</gene>
<dbReference type="GO" id="GO:0004668">
    <property type="term" value="F:protein-arginine deiminase activity"/>
    <property type="evidence" value="ECO:0007669"/>
    <property type="project" value="InterPro"/>
</dbReference>
<keyword evidence="1" id="KW-0378">Hydrolase</keyword>
<dbReference type="SUPFAM" id="SSF55909">
    <property type="entry name" value="Pentein"/>
    <property type="match status" value="1"/>
</dbReference>
<organism evidence="3">
    <name type="scientific">uncultured Helicobacter sp</name>
    <dbReference type="NCBI Taxonomy" id="175537"/>
    <lineage>
        <taxon>Bacteria</taxon>
        <taxon>Pseudomonadati</taxon>
        <taxon>Campylobacterota</taxon>
        <taxon>Epsilonproteobacteria</taxon>
        <taxon>Campylobacterales</taxon>
        <taxon>Helicobacteraceae</taxon>
        <taxon>Helicobacter</taxon>
        <taxon>environmental samples</taxon>
    </lineage>
</organism>
<dbReference type="GO" id="GO:0047632">
    <property type="term" value="F:agmatine deiminase activity"/>
    <property type="evidence" value="ECO:0007669"/>
    <property type="project" value="TreeGrafter"/>
</dbReference>
<dbReference type="PANTHER" id="PTHR31377">
    <property type="entry name" value="AGMATINE DEIMINASE-RELATED"/>
    <property type="match status" value="1"/>
</dbReference>
<keyword evidence="2" id="KW-0175">Coiled coil</keyword>
<evidence type="ECO:0000313" key="3">
    <source>
        <dbReference type="EMBL" id="QGT50411.1"/>
    </source>
</evidence>
<dbReference type="PANTHER" id="PTHR31377:SF0">
    <property type="entry name" value="AGMATINE DEIMINASE-RELATED"/>
    <property type="match status" value="1"/>
</dbReference>
<accession>A0A650EM91</accession>